<keyword evidence="3" id="KW-1185">Reference proteome</keyword>
<evidence type="ECO:0000256" key="1">
    <source>
        <dbReference type="SAM" id="Phobius"/>
    </source>
</evidence>
<keyword evidence="1" id="KW-0812">Transmembrane</keyword>
<keyword evidence="1" id="KW-1133">Transmembrane helix</keyword>
<dbReference type="EMBL" id="SMAO01000004">
    <property type="protein sequence ID" value="TCT21437.1"/>
    <property type="molecule type" value="Genomic_DNA"/>
</dbReference>
<dbReference type="InterPro" id="IPR007359">
    <property type="entry name" value="SigmaE_reg_RseC_MucC"/>
</dbReference>
<protein>
    <submittedName>
        <fullName evidence="2">RseC/MucC-like positive regulator of sigma(E)</fullName>
    </submittedName>
</protein>
<name>A0A4R3MZX6_9GAMM</name>
<dbReference type="InterPro" id="IPR026268">
    <property type="entry name" value="RseC"/>
</dbReference>
<gene>
    <name evidence="2" type="ORF">EDC35_104294</name>
</gene>
<dbReference type="Proteomes" id="UP000295717">
    <property type="component" value="Unassembled WGS sequence"/>
</dbReference>
<proteinExistence type="predicted"/>
<evidence type="ECO:0000313" key="3">
    <source>
        <dbReference type="Proteomes" id="UP000295717"/>
    </source>
</evidence>
<reference evidence="2 3" key="1">
    <citation type="submission" date="2019-03" db="EMBL/GenBank/DDBJ databases">
        <title>Genomic Encyclopedia of Type Strains, Phase IV (KMG-IV): sequencing the most valuable type-strain genomes for metagenomic binning, comparative biology and taxonomic classification.</title>
        <authorList>
            <person name="Goeker M."/>
        </authorList>
    </citation>
    <scope>NUCLEOTIDE SEQUENCE [LARGE SCALE GENOMIC DNA]</scope>
    <source>
        <strain evidence="2 3">DSM 13587</strain>
    </source>
</reference>
<accession>A0A4R3MZX6</accession>
<organism evidence="2 3">
    <name type="scientific">Thiobaca trueperi</name>
    <dbReference type="NCBI Taxonomy" id="127458"/>
    <lineage>
        <taxon>Bacteria</taxon>
        <taxon>Pseudomonadati</taxon>
        <taxon>Pseudomonadota</taxon>
        <taxon>Gammaproteobacteria</taxon>
        <taxon>Chromatiales</taxon>
        <taxon>Chromatiaceae</taxon>
        <taxon>Thiobaca</taxon>
    </lineage>
</organism>
<dbReference type="RefSeq" id="WP_132977025.1">
    <property type="nucleotide sequence ID" value="NZ_SMAO01000004.1"/>
</dbReference>
<dbReference type="AlphaFoldDB" id="A0A4R3MZX6"/>
<dbReference type="PIRSF" id="PIRSF004923">
    <property type="entry name" value="RseC"/>
    <property type="match status" value="1"/>
</dbReference>
<dbReference type="PANTHER" id="PTHR35867">
    <property type="entry name" value="PROTEIN RSEC"/>
    <property type="match status" value="1"/>
</dbReference>
<keyword evidence="1" id="KW-0472">Membrane</keyword>
<feature type="transmembrane region" description="Helical" evidence="1">
    <location>
        <begin position="106"/>
        <end position="123"/>
    </location>
</feature>
<evidence type="ECO:0000313" key="2">
    <source>
        <dbReference type="EMBL" id="TCT21437.1"/>
    </source>
</evidence>
<dbReference type="PANTHER" id="PTHR35867:SF1">
    <property type="entry name" value="PROTEIN RSEC"/>
    <property type="match status" value="1"/>
</dbReference>
<sequence length="156" mass="16389">MIEEEGTVIAVQGDYAQVETQRRSACGKCVAQDACGTSLLERFFGRRTVALTALNPVQAMVGDRVLVGISEQGLLRAALAAYLVPILALLAGAMLGDALGGDRADAASVLGAILGLVLALLWLRGYSVASAPKPERQPLILRRLEAHSALVSLPRL</sequence>
<dbReference type="OrthoDB" id="9795854at2"/>
<feature type="transmembrane region" description="Helical" evidence="1">
    <location>
        <begin position="74"/>
        <end position="94"/>
    </location>
</feature>
<comment type="caution">
    <text evidence="2">The sequence shown here is derived from an EMBL/GenBank/DDBJ whole genome shotgun (WGS) entry which is preliminary data.</text>
</comment>
<dbReference type="Pfam" id="PF04246">
    <property type="entry name" value="RseC_MucC"/>
    <property type="match status" value="1"/>
</dbReference>